<dbReference type="AlphaFoldDB" id="A0A1U7IRP5"/>
<sequence length="72" mass="8101">MSNQIHLLPTALSDLFAEVTTTGNITLADRYGLKAAILDNCLSEEEQTMLDRLLYSVRRGRLQMVDEISTIM</sequence>
<dbReference type="Proteomes" id="UP000185860">
    <property type="component" value="Unassembled WGS sequence"/>
</dbReference>
<dbReference type="STRING" id="454136.NIES2119_03575"/>
<dbReference type="EMBL" id="MRCE01000003">
    <property type="protein sequence ID" value="OKH40040.1"/>
    <property type="molecule type" value="Genomic_DNA"/>
</dbReference>
<evidence type="ECO:0000313" key="2">
    <source>
        <dbReference type="Proteomes" id="UP000185860"/>
    </source>
</evidence>
<organism evidence="1 2">
    <name type="scientific">[Phormidium ambiguum] IAM M-71</name>
    <dbReference type="NCBI Taxonomy" id="454136"/>
    <lineage>
        <taxon>Bacteria</taxon>
        <taxon>Bacillati</taxon>
        <taxon>Cyanobacteriota</taxon>
        <taxon>Cyanophyceae</taxon>
        <taxon>Oscillatoriophycideae</taxon>
        <taxon>Aerosakkonematales</taxon>
        <taxon>Aerosakkonemataceae</taxon>
        <taxon>Floridanema</taxon>
    </lineage>
</organism>
<protein>
    <submittedName>
        <fullName evidence="1">Uncharacterized protein</fullName>
    </submittedName>
</protein>
<gene>
    <name evidence="1" type="ORF">NIES2119_03575</name>
</gene>
<dbReference type="RefSeq" id="WP_073592103.1">
    <property type="nucleotide sequence ID" value="NZ_MRCE01000003.1"/>
</dbReference>
<accession>A0A1U7IRP5</accession>
<dbReference type="OrthoDB" id="495849at2"/>
<name>A0A1U7IRP5_9CYAN</name>
<reference evidence="1 2" key="1">
    <citation type="submission" date="2016-11" db="EMBL/GenBank/DDBJ databases">
        <title>Draft Genome Sequences of Nine Cyanobacterial Strains from Diverse Habitats.</title>
        <authorList>
            <person name="Zhu T."/>
            <person name="Hou S."/>
            <person name="Lu X."/>
            <person name="Hess W.R."/>
        </authorList>
    </citation>
    <scope>NUCLEOTIDE SEQUENCE [LARGE SCALE GENOMIC DNA]</scope>
    <source>
        <strain evidence="1 2">IAM M-71</strain>
    </source>
</reference>
<proteinExistence type="predicted"/>
<comment type="caution">
    <text evidence="1">The sequence shown here is derived from an EMBL/GenBank/DDBJ whole genome shotgun (WGS) entry which is preliminary data.</text>
</comment>
<evidence type="ECO:0000313" key="1">
    <source>
        <dbReference type="EMBL" id="OKH40040.1"/>
    </source>
</evidence>